<dbReference type="Gene3D" id="3.40.50.2300">
    <property type="match status" value="1"/>
</dbReference>
<dbReference type="AlphaFoldDB" id="M5U7R5"/>
<protein>
    <submittedName>
        <fullName evidence="4">Response regulator receiver domain-containing protein</fullName>
    </submittedName>
</protein>
<keyword evidence="1 2" id="KW-0597">Phosphoprotein</keyword>
<dbReference type="PROSITE" id="PS50110">
    <property type="entry name" value="RESPONSE_REGULATORY"/>
    <property type="match status" value="1"/>
</dbReference>
<dbReference type="Pfam" id="PF00072">
    <property type="entry name" value="Response_reg"/>
    <property type="match status" value="1"/>
</dbReference>
<dbReference type="InterPro" id="IPR001789">
    <property type="entry name" value="Sig_transdc_resp-reg_receiver"/>
</dbReference>
<organism evidence="4 5">
    <name type="scientific">Rhodopirellula sallentina SM41</name>
    <dbReference type="NCBI Taxonomy" id="1263870"/>
    <lineage>
        <taxon>Bacteria</taxon>
        <taxon>Pseudomonadati</taxon>
        <taxon>Planctomycetota</taxon>
        <taxon>Planctomycetia</taxon>
        <taxon>Pirellulales</taxon>
        <taxon>Pirellulaceae</taxon>
        <taxon>Rhodopirellula</taxon>
    </lineage>
</organism>
<dbReference type="InterPro" id="IPR050595">
    <property type="entry name" value="Bact_response_regulator"/>
</dbReference>
<reference evidence="4 5" key="1">
    <citation type="journal article" date="2013" name="Mar. Genomics">
        <title>Expression of sulfatases in Rhodopirellula baltica and the diversity of sulfatases in the genus Rhodopirellula.</title>
        <authorList>
            <person name="Wegner C.E."/>
            <person name="Richter-Heitmann T."/>
            <person name="Klindworth A."/>
            <person name="Klockow C."/>
            <person name="Richter M."/>
            <person name="Achstetter T."/>
            <person name="Glockner F.O."/>
            <person name="Harder J."/>
        </authorList>
    </citation>
    <scope>NUCLEOTIDE SEQUENCE [LARGE SCALE GENOMIC DNA]</scope>
    <source>
        <strain evidence="4 5">SM41</strain>
    </source>
</reference>
<evidence type="ECO:0000256" key="1">
    <source>
        <dbReference type="ARBA" id="ARBA00022553"/>
    </source>
</evidence>
<dbReference type="PANTHER" id="PTHR44591">
    <property type="entry name" value="STRESS RESPONSE REGULATOR PROTEIN 1"/>
    <property type="match status" value="1"/>
</dbReference>
<dbReference type="PATRIC" id="fig|1263870.3.peg.1186"/>
<dbReference type="Proteomes" id="UP000011885">
    <property type="component" value="Unassembled WGS sequence"/>
</dbReference>
<dbReference type="PANTHER" id="PTHR44591:SF19">
    <property type="entry name" value="TWO-COMPONENT RESPONSE REGULATOR-RELATED"/>
    <property type="match status" value="1"/>
</dbReference>
<dbReference type="SMART" id="SM00448">
    <property type="entry name" value="REC"/>
    <property type="match status" value="1"/>
</dbReference>
<feature type="modified residue" description="4-aspartylphosphate" evidence="2">
    <location>
        <position position="57"/>
    </location>
</feature>
<evidence type="ECO:0000256" key="2">
    <source>
        <dbReference type="PROSITE-ProRule" id="PRU00169"/>
    </source>
</evidence>
<comment type="caution">
    <text evidence="4">The sequence shown here is derived from an EMBL/GenBank/DDBJ whole genome shotgun (WGS) entry which is preliminary data.</text>
</comment>
<dbReference type="InterPro" id="IPR011006">
    <property type="entry name" value="CheY-like_superfamily"/>
</dbReference>
<name>M5U7R5_9BACT</name>
<dbReference type="GO" id="GO:0000160">
    <property type="term" value="P:phosphorelay signal transduction system"/>
    <property type="evidence" value="ECO:0007669"/>
    <property type="project" value="InterPro"/>
</dbReference>
<evidence type="ECO:0000313" key="4">
    <source>
        <dbReference type="EMBL" id="EMI57485.1"/>
    </source>
</evidence>
<dbReference type="EMBL" id="ANOH01000090">
    <property type="protein sequence ID" value="EMI57485.1"/>
    <property type="molecule type" value="Genomic_DNA"/>
</dbReference>
<proteinExistence type="predicted"/>
<gene>
    <name evidence="4" type="ORF">RSSM_01095</name>
</gene>
<dbReference type="RefSeq" id="WP_008675229.1">
    <property type="nucleotide sequence ID" value="NZ_ANOH01000090.1"/>
</dbReference>
<keyword evidence="5" id="KW-1185">Reference proteome</keyword>
<evidence type="ECO:0000259" key="3">
    <source>
        <dbReference type="PROSITE" id="PS50110"/>
    </source>
</evidence>
<accession>M5U7R5</accession>
<evidence type="ECO:0000313" key="5">
    <source>
        <dbReference type="Proteomes" id="UP000011885"/>
    </source>
</evidence>
<sequence>MLKKVLFVDDDPILLRYLEGAANAKLGSEFEIVTAEGCKPALEATDASGPFSVVVVDMQMPDVNGIETIGYLRRKMPNATFMMLTANKDLQTAVQAVNDGRVFRFLSKPCPPEELVSALGAAQAEYQSSVSAKDMLSGTISGTLDLMADLIEMPDGRHIDTGRMLESVNDLANSMAIELGWEERIAARVFLVGIAMLSPQEAELFERLDPCSDEHKRLFARICSVSAGLLKKIPRFDWIGDLLRLVAKAERYQESGSREETSALLLRVVFYWNYLTMKGMCVEAASATIRRIMPELSDRMVSAVESLNDNRDALCVQTLSIQELEPGMIPFRDIKNGQGCNVIAGGRPLTRPMIENMQNDPTLSRYDVAIVSSSISNTRCETEALSFA</sequence>
<dbReference type="SUPFAM" id="SSF52172">
    <property type="entry name" value="CheY-like"/>
    <property type="match status" value="1"/>
</dbReference>
<feature type="domain" description="Response regulatory" evidence="3">
    <location>
        <begin position="4"/>
        <end position="123"/>
    </location>
</feature>